<sequence>MSQPRPATDAGVTGNLPILEFDSSSLPIGQLESLRFRTNQIVESIQSLQRTLEAGGQNVMPAWPDILSKYNILLSQTHNLSSSLVGHLSASAEGTQGNVPLKRPENPYEKLALHPSKPLTDAQLDNELIPLLRNQQTTDVLRQENETVRRLSEHMSTKGSVGVLAPQGPTQRTDYQAVLAECDQIRSEHDQRVERAVRAVSMLRDKYDWRARVAVEQEEPDEIDWPEQAANIQVEGEEMDGDKEQTSDDDDEIEMEDVLGEVNGTPDGTDTAPGTPAGAIP</sequence>
<gene>
    <name evidence="2" type="ORF">OE88DRAFT_1686205</name>
</gene>
<feature type="region of interest" description="Disordered" evidence="1">
    <location>
        <begin position="218"/>
        <end position="281"/>
    </location>
</feature>
<name>A0A5C3MPW2_9AGAM</name>
<dbReference type="AlphaFoldDB" id="A0A5C3MPW2"/>
<feature type="compositionally biased region" description="Acidic residues" evidence="1">
    <location>
        <begin position="235"/>
        <end position="259"/>
    </location>
</feature>
<organism evidence="2 3">
    <name type="scientific">Heliocybe sulcata</name>
    <dbReference type="NCBI Taxonomy" id="5364"/>
    <lineage>
        <taxon>Eukaryota</taxon>
        <taxon>Fungi</taxon>
        <taxon>Dikarya</taxon>
        <taxon>Basidiomycota</taxon>
        <taxon>Agaricomycotina</taxon>
        <taxon>Agaricomycetes</taxon>
        <taxon>Gloeophyllales</taxon>
        <taxon>Gloeophyllaceae</taxon>
        <taxon>Heliocybe</taxon>
    </lineage>
</organism>
<accession>A0A5C3MPW2</accession>
<feature type="compositionally biased region" description="Low complexity" evidence="1">
    <location>
        <begin position="264"/>
        <end position="281"/>
    </location>
</feature>
<protein>
    <recommendedName>
        <fullName evidence="4">Mediator of RNA polymerase II transcription subunit 8</fullName>
    </recommendedName>
</protein>
<evidence type="ECO:0000256" key="1">
    <source>
        <dbReference type="SAM" id="MobiDB-lite"/>
    </source>
</evidence>
<reference evidence="2 3" key="1">
    <citation type="journal article" date="2019" name="Nat. Ecol. Evol.">
        <title>Megaphylogeny resolves global patterns of mushroom evolution.</title>
        <authorList>
            <person name="Varga T."/>
            <person name="Krizsan K."/>
            <person name="Foldi C."/>
            <person name="Dima B."/>
            <person name="Sanchez-Garcia M."/>
            <person name="Sanchez-Ramirez S."/>
            <person name="Szollosi G.J."/>
            <person name="Szarkandi J.G."/>
            <person name="Papp V."/>
            <person name="Albert L."/>
            <person name="Andreopoulos W."/>
            <person name="Angelini C."/>
            <person name="Antonin V."/>
            <person name="Barry K.W."/>
            <person name="Bougher N.L."/>
            <person name="Buchanan P."/>
            <person name="Buyck B."/>
            <person name="Bense V."/>
            <person name="Catcheside P."/>
            <person name="Chovatia M."/>
            <person name="Cooper J."/>
            <person name="Damon W."/>
            <person name="Desjardin D."/>
            <person name="Finy P."/>
            <person name="Geml J."/>
            <person name="Haridas S."/>
            <person name="Hughes K."/>
            <person name="Justo A."/>
            <person name="Karasinski D."/>
            <person name="Kautmanova I."/>
            <person name="Kiss B."/>
            <person name="Kocsube S."/>
            <person name="Kotiranta H."/>
            <person name="LaButti K.M."/>
            <person name="Lechner B.E."/>
            <person name="Liimatainen K."/>
            <person name="Lipzen A."/>
            <person name="Lukacs Z."/>
            <person name="Mihaltcheva S."/>
            <person name="Morgado L.N."/>
            <person name="Niskanen T."/>
            <person name="Noordeloos M.E."/>
            <person name="Ohm R.A."/>
            <person name="Ortiz-Santana B."/>
            <person name="Ovrebo C."/>
            <person name="Racz N."/>
            <person name="Riley R."/>
            <person name="Savchenko A."/>
            <person name="Shiryaev A."/>
            <person name="Soop K."/>
            <person name="Spirin V."/>
            <person name="Szebenyi C."/>
            <person name="Tomsovsky M."/>
            <person name="Tulloss R.E."/>
            <person name="Uehling J."/>
            <person name="Grigoriev I.V."/>
            <person name="Vagvolgyi C."/>
            <person name="Papp T."/>
            <person name="Martin F.M."/>
            <person name="Miettinen O."/>
            <person name="Hibbett D.S."/>
            <person name="Nagy L.G."/>
        </authorList>
    </citation>
    <scope>NUCLEOTIDE SEQUENCE [LARGE SCALE GENOMIC DNA]</scope>
    <source>
        <strain evidence="2 3">OMC1185</strain>
    </source>
</reference>
<dbReference type="Gene3D" id="1.20.58.1710">
    <property type="match status" value="1"/>
</dbReference>
<dbReference type="OrthoDB" id="5568181at2759"/>
<evidence type="ECO:0000313" key="2">
    <source>
        <dbReference type="EMBL" id="TFK47324.1"/>
    </source>
</evidence>
<evidence type="ECO:0000313" key="3">
    <source>
        <dbReference type="Proteomes" id="UP000305948"/>
    </source>
</evidence>
<proteinExistence type="predicted"/>
<dbReference type="Proteomes" id="UP000305948">
    <property type="component" value="Unassembled WGS sequence"/>
</dbReference>
<dbReference type="EMBL" id="ML213524">
    <property type="protein sequence ID" value="TFK47324.1"/>
    <property type="molecule type" value="Genomic_DNA"/>
</dbReference>
<evidence type="ECO:0008006" key="4">
    <source>
        <dbReference type="Google" id="ProtNLM"/>
    </source>
</evidence>
<keyword evidence="3" id="KW-1185">Reference proteome</keyword>